<dbReference type="GO" id="GO:0005524">
    <property type="term" value="F:ATP binding"/>
    <property type="evidence" value="ECO:0007669"/>
    <property type="project" value="UniProtKB-UniRule"/>
</dbReference>
<proteinExistence type="predicted"/>
<gene>
    <name evidence="6" type="primary">ddl</name>
    <name evidence="6" type="ORF">GHA_01989</name>
</gene>
<protein>
    <submittedName>
        <fullName evidence="6">D-alanine--D-alanine ligase</fullName>
        <ecNumber evidence="6">6.3.2.4</ecNumber>
    </submittedName>
</protein>
<dbReference type="EMBL" id="CAHPSF010000004">
    <property type="protein sequence ID" value="CAB5692074.1"/>
    <property type="molecule type" value="Genomic_DNA"/>
</dbReference>
<evidence type="ECO:0000256" key="1">
    <source>
        <dbReference type="ARBA" id="ARBA00022598"/>
    </source>
</evidence>
<dbReference type="Proteomes" id="UP000834611">
    <property type="component" value="Unassembled WGS sequence"/>
</dbReference>
<dbReference type="GO" id="GO:0046872">
    <property type="term" value="F:metal ion binding"/>
    <property type="evidence" value="ECO:0007669"/>
    <property type="project" value="InterPro"/>
</dbReference>
<dbReference type="AlphaFoldDB" id="A0A9N8D1P1"/>
<keyword evidence="1 6" id="KW-0436">Ligase</keyword>
<dbReference type="EC" id="6.3.2.4" evidence="6"/>
<comment type="caution">
    <text evidence="6">The sequence shown here is derived from an EMBL/GenBank/DDBJ whole genome shotgun (WGS) entry which is preliminary data.</text>
</comment>
<dbReference type="RefSeq" id="WP_164455233.1">
    <property type="nucleotide sequence ID" value="NZ_ABDWLN020000053.1"/>
</dbReference>
<sequence length="385" mass="43691">MTMKQLIVIGARDTGTSLTLVNQALINQYSVVIIISDKELLKNVFSPEVTVVYLEKTQKTFLNWINSHCDLSSIMVTCAHENYAVIAANICAELNLNGPSPEKIKLATSKVFQKKIFNQQHNNGFTVSIEEPVNEVKLSGSLNTLNYPLVIKPCKGSASLGVKKCHSKYDAIKHLNDLYEDYHQDQKMILTHEVIIEPYVQGREYCIEFFDGICVGVLQKFKQDGDEFFERGYTSELNLEPIYIKPVIQKVSDIINKLGLDWGPVHVDSIINEHGYHIIEINPRIAGSFICQLVHDAYQFDIVTALLNKLSDKPYCIPAKMQLSALAYVNFILLSDPITWEITETSLLENEQINVICGQQYSQERNRRAFIYTLLKHDGRAKDLT</sequence>
<accession>A0A9N8D1P1</accession>
<organism evidence="6 7">
    <name type="scientific">Providencia rettgeri</name>
    <dbReference type="NCBI Taxonomy" id="587"/>
    <lineage>
        <taxon>Bacteria</taxon>
        <taxon>Pseudomonadati</taxon>
        <taxon>Pseudomonadota</taxon>
        <taxon>Gammaproteobacteria</taxon>
        <taxon>Enterobacterales</taxon>
        <taxon>Morganellaceae</taxon>
        <taxon>Providencia</taxon>
    </lineage>
</organism>
<dbReference type="InterPro" id="IPR011761">
    <property type="entry name" value="ATP-grasp"/>
</dbReference>
<dbReference type="SUPFAM" id="SSF56059">
    <property type="entry name" value="Glutathione synthetase ATP-binding domain-like"/>
    <property type="match status" value="1"/>
</dbReference>
<evidence type="ECO:0000313" key="7">
    <source>
        <dbReference type="Proteomes" id="UP000834611"/>
    </source>
</evidence>
<keyword evidence="2 4" id="KW-0547">Nucleotide-binding</keyword>
<dbReference type="PANTHER" id="PTHR43585:SF2">
    <property type="entry name" value="ATP-GRASP ENZYME FSQD"/>
    <property type="match status" value="1"/>
</dbReference>
<reference evidence="6" key="1">
    <citation type="submission" date="2020-05" db="EMBL/GenBank/DDBJ databases">
        <authorList>
            <person name="Delgado-Blas J."/>
        </authorList>
    </citation>
    <scope>NUCLEOTIDE SEQUENCE</scope>
    <source>
        <strain evidence="6">BB1453</strain>
    </source>
</reference>
<name>A0A9N8D1P1_PRORE</name>
<dbReference type="PANTHER" id="PTHR43585">
    <property type="entry name" value="FUMIPYRROLE BIOSYNTHESIS PROTEIN C"/>
    <property type="match status" value="1"/>
</dbReference>
<keyword evidence="3 4" id="KW-0067">ATP-binding</keyword>
<evidence type="ECO:0000256" key="4">
    <source>
        <dbReference type="PROSITE-ProRule" id="PRU00409"/>
    </source>
</evidence>
<dbReference type="PROSITE" id="PS50975">
    <property type="entry name" value="ATP_GRASP"/>
    <property type="match status" value="1"/>
</dbReference>
<dbReference type="Gene3D" id="3.30.470.20">
    <property type="entry name" value="ATP-grasp fold, B domain"/>
    <property type="match status" value="1"/>
</dbReference>
<dbReference type="GO" id="GO:0008716">
    <property type="term" value="F:D-alanine-D-alanine ligase activity"/>
    <property type="evidence" value="ECO:0007669"/>
    <property type="project" value="UniProtKB-EC"/>
</dbReference>
<evidence type="ECO:0000313" key="6">
    <source>
        <dbReference type="EMBL" id="CAB5692074.1"/>
    </source>
</evidence>
<evidence type="ECO:0000256" key="3">
    <source>
        <dbReference type="ARBA" id="ARBA00022840"/>
    </source>
</evidence>
<evidence type="ECO:0000259" key="5">
    <source>
        <dbReference type="PROSITE" id="PS50975"/>
    </source>
</evidence>
<dbReference type="Pfam" id="PF13535">
    <property type="entry name" value="ATP-grasp_4"/>
    <property type="match status" value="1"/>
</dbReference>
<dbReference type="InterPro" id="IPR052032">
    <property type="entry name" value="ATP-dep_AA_Ligase"/>
</dbReference>
<evidence type="ECO:0000256" key="2">
    <source>
        <dbReference type="ARBA" id="ARBA00022741"/>
    </source>
</evidence>
<feature type="domain" description="ATP-grasp" evidence="5">
    <location>
        <begin position="114"/>
        <end position="311"/>
    </location>
</feature>